<protein>
    <submittedName>
        <fullName evidence="2">DUF6602 domain-containing protein</fullName>
    </submittedName>
</protein>
<accession>A0ABU9LMY3</accession>
<reference evidence="2 3" key="1">
    <citation type="submission" date="2024-04" db="EMBL/GenBank/DDBJ databases">
        <authorList>
            <person name="Wu Y.S."/>
            <person name="Zhang L."/>
        </authorList>
    </citation>
    <scope>NUCLEOTIDE SEQUENCE [LARGE SCALE GENOMIC DNA]</scope>
    <source>
        <strain evidence="2 3">KG-01</strain>
    </source>
</reference>
<dbReference type="Pfam" id="PF20247">
    <property type="entry name" value="DUF6602"/>
    <property type="match status" value="1"/>
</dbReference>
<comment type="caution">
    <text evidence="2">The sequence shown here is derived from an EMBL/GenBank/DDBJ whole genome shotgun (WGS) entry which is preliminary data.</text>
</comment>
<evidence type="ECO:0000259" key="1">
    <source>
        <dbReference type="Pfam" id="PF20247"/>
    </source>
</evidence>
<name>A0ABU9LMY3_9BACL</name>
<feature type="domain" description="DUF6602" evidence="1">
    <location>
        <begin position="26"/>
        <end position="126"/>
    </location>
</feature>
<organism evidence="2 3">
    <name type="scientific">Kurthia gibsonii</name>
    <dbReference type="NCBI Taxonomy" id="33946"/>
    <lineage>
        <taxon>Bacteria</taxon>
        <taxon>Bacillati</taxon>
        <taxon>Bacillota</taxon>
        <taxon>Bacilli</taxon>
        <taxon>Bacillales</taxon>
        <taxon>Caryophanaceae</taxon>
        <taxon>Kurthia</taxon>
    </lineage>
</organism>
<dbReference type="InterPro" id="IPR046537">
    <property type="entry name" value="DUF6602"/>
</dbReference>
<sequence>MNGVVKDLFSNYQSEERSLVEQLFFKAKHHVTIGTYREQVWQEMFENIIPKKFVIEQSVFILDSNGEISHEVDLAILDVMYTPYIFKKGSLKFIPIEAIAVAIQCKSVSTPSSSKIEEWVTSIKQLKTKQSGIARMATTLVQGKGSATQKATRPILIYCHLSGSKQGTNEKHFDITIAASEKEKKLEMRLHEESFKSIHSVYKHLNFSEVGTDDYRINGDDREMEQYRVPGSTLLSLNFILNQALMLLNNPMLFPHIDYVNLFKEKEGNVDGKSDI</sequence>
<evidence type="ECO:0000313" key="3">
    <source>
        <dbReference type="Proteomes" id="UP001398420"/>
    </source>
</evidence>
<dbReference type="RefSeq" id="WP_087682625.1">
    <property type="nucleotide sequence ID" value="NZ_JBCEWA010000011.1"/>
</dbReference>
<dbReference type="CDD" id="cd21173">
    <property type="entry name" value="NucC-like"/>
    <property type="match status" value="1"/>
</dbReference>
<dbReference type="Proteomes" id="UP001398420">
    <property type="component" value="Unassembled WGS sequence"/>
</dbReference>
<evidence type="ECO:0000313" key="2">
    <source>
        <dbReference type="EMBL" id="MEL5989330.1"/>
    </source>
</evidence>
<keyword evidence="3" id="KW-1185">Reference proteome</keyword>
<gene>
    <name evidence="2" type="ORF">AAF454_13035</name>
</gene>
<proteinExistence type="predicted"/>
<dbReference type="EMBL" id="JBCEWA010000011">
    <property type="protein sequence ID" value="MEL5989330.1"/>
    <property type="molecule type" value="Genomic_DNA"/>
</dbReference>